<feature type="domain" description="Ribosomal RNA small subunit methyltransferase E methyltransferase" evidence="13">
    <location>
        <begin position="74"/>
        <end position="239"/>
    </location>
</feature>
<evidence type="ECO:0000313" key="15">
    <source>
        <dbReference type="EMBL" id="MBC8580373.1"/>
    </source>
</evidence>
<dbReference type="InterPro" id="IPR046886">
    <property type="entry name" value="RsmE_MTase_dom"/>
</dbReference>
<keyword evidence="7 12" id="KW-0489">Methyltransferase</keyword>
<dbReference type="InterPro" id="IPR029028">
    <property type="entry name" value="Alpha/beta_knot_MTases"/>
</dbReference>
<dbReference type="CDD" id="cd18084">
    <property type="entry name" value="RsmE-like"/>
    <property type="match status" value="1"/>
</dbReference>
<dbReference type="EMBL" id="JACRSY010000020">
    <property type="protein sequence ID" value="MBC8580373.1"/>
    <property type="molecule type" value="Genomic_DNA"/>
</dbReference>
<reference evidence="15" key="1">
    <citation type="submission" date="2020-08" db="EMBL/GenBank/DDBJ databases">
        <title>Genome public.</title>
        <authorList>
            <person name="Liu C."/>
            <person name="Sun Q."/>
        </authorList>
    </citation>
    <scope>NUCLEOTIDE SEQUENCE</scope>
    <source>
        <strain evidence="15">NSJ-12</strain>
    </source>
</reference>
<dbReference type="EC" id="2.1.1.193" evidence="3 12"/>
<evidence type="ECO:0000256" key="8">
    <source>
        <dbReference type="ARBA" id="ARBA00022679"/>
    </source>
</evidence>
<dbReference type="Pfam" id="PF04452">
    <property type="entry name" value="Methyltrans_RNA"/>
    <property type="match status" value="1"/>
</dbReference>
<dbReference type="InterPro" id="IPR006700">
    <property type="entry name" value="RsmE"/>
</dbReference>
<organism evidence="15 16">
    <name type="scientific">Zhenhengia yiwuensis</name>
    <dbReference type="NCBI Taxonomy" id="2763666"/>
    <lineage>
        <taxon>Bacteria</taxon>
        <taxon>Bacillati</taxon>
        <taxon>Bacillota</taxon>
        <taxon>Clostridia</taxon>
        <taxon>Lachnospirales</taxon>
        <taxon>Lachnospiraceae</taxon>
        <taxon>Zhenhengia</taxon>
    </lineage>
</organism>
<evidence type="ECO:0000256" key="3">
    <source>
        <dbReference type="ARBA" id="ARBA00012328"/>
    </source>
</evidence>
<dbReference type="InterPro" id="IPR046887">
    <property type="entry name" value="RsmE_PUA-like"/>
</dbReference>
<sequence>MAKFFVNAQNISETEIIIDDENVNHIKNVLRLQTGDEIIINDRQGHDYKCIINAIEQGRIIALIDSVTHSLAEPQVEVVLFQSLIKGEKMDWVIQKAVEIGVTKIIPICTTRCVVKLENPKKMASKVERWNKIAESAAKQSGRGVVPEVVLPISMSESIAYARTNALCAIIPYEKEREIGIRKVLQSTEAKSFGIFIGPEGGFTEEEIEEALHQGVHSVSLGNRILRSETASLVTLANIMYEMGEMG</sequence>
<keyword evidence="6 12" id="KW-0698">rRNA processing</keyword>
<dbReference type="InterPro" id="IPR029026">
    <property type="entry name" value="tRNA_m1G_MTases_N"/>
</dbReference>
<evidence type="ECO:0000256" key="6">
    <source>
        <dbReference type="ARBA" id="ARBA00022552"/>
    </source>
</evidence>
<evidence type="ECO:0000259" key="13">
    <source>
        <dbReference type="Pfam" id="PF04452"/>
    </source>
</evidence>
<dbReference type="Pfam" id="PF20260">
    <property type="entry name" value="PUA_4"/>
    <property type="match status" value="1"/>
</dbReference>
<evidence type="ECO:0000256" key="2">
    <source>
        <dbReference type="ARBA" id="ARBA00005528"/>
    </source>
</evidence>
<evidence type="ECO:0000256" key="10">
    <source>
        <dbReference type="ARBA" id="ARBA00025699"/>
    </source>
</evidence>
<dbReference type="Gene3D" id="2.40.240.20">
    <property type="entry name" value="Hypothetical PUA domain-like, domain 1"/>
    <property type="match status" value="1"/>
</dbReference>
<comment type="function">
    <text evidence="10 12">Specifically methylates the N3 position of the uracil ring of uridine 1498 (m3U1498) in 16S rRNA. Acts on the fully assembled 30S ribosomal subunit.</text>
</comment>
<dbReference type="RefSeq" id="WP_177669731.1">
    <property type="nucleotide sequence ID" value="NZ_JACRSY010000020.1"/>
</dbReference>
<dbReference type="PIRSF" id="PIRSF015601">
    <property type="entry name" value="MTase_slr0722"/>
    <property type="match status" value="1"/>
</dbReference>
<evidence type="ECO:0000256" key="11">
    <source>
        <dbReference type="ARBA" id="ARBA00047944"/>
    </source>
</evidence>
<accession>A0A926IF15</accession>
<proteinExistence type="inferred from homology"/>
<dbReference type="GO" id="GO:0070475">
    <property type="term" value="P:rRNA base methylation"/>
    <property type="evidence" value="ECO:0007669"/>
    <property type="project" value="TreeGrafter"/>
</dbReference>
<dbReference type="NCBIfam" id="TIGR00046">
    <property type="entry name" value="RsmE family RNA methyltransferase"/>
    <property type="match status" value="1"/>
</dbReference>
<comment type="caution">
    <text evidence="15">The sequence shown here is derived from an EMBL/GenBank/DDBJ whole genome shotgun (WGS) entry which is preliminary data.</text>
</comment>
<comment type="similarity">
    <text evidence="2 12">Belongs to the RNA methyltransferase RsmE family.</text>
</comment>
<evidence type="ECO:0000256" key="1">
    <source>
        <dbReference type="ARBA" id="ARBA00004496"/>
    </source>
</evidence>
<keyword evidence="5 12" id="KW-0963">Cytoplasm</keyword>
<evidence type="ECO:0000313" key="16">
    <source>
        <dbReference type="Proteomes" id="UP000655830"/>
    </source>
</evidence>
<evidence type="ECO:0000256" key="9">
    <source>
        <dbReference type="ARBA" id="ARBA00022691"/>
    </source>
</evidence>
<evidence type="ECO:0000256" key="4">
    <source>
        <dbReference type="ARBA" id="ARBA00013673"/>
    </source>
</evidence>
<dbReference type="InterPro" id="IPR015947">
    <property type="entry name" value="PUA-like_sf"/>
</dbReference>
<protein>
    <recommendedName>
        <fullName evidence="4 12">Ribosomal RNA small subunit methyltransferase E</fullName>
        <ecNumber evidence="3 12">2.1.1.193</ecNumber>
    </recommendedName>
</protein>
<dbReference type="GO" id="GO:0005737">
    <property type="term" value="C:cytoplasm"/>
    <property type="evidence" value="ECO:0007669"/>
    <property type="project" value="UniProtKB-SubCell"/>
</dbReference>
<dbReference type="PANTHER" id="PTHR30027:SF3">
    <property type="entry name" value="16S RRNA (URACIL(1498)-N(3))-METHYLTRANSFERASE"/>
    <property type="match status" value="1"/>
</dbReference>
<dbReference type="SUPFAM" id="SSF88697">
    <property type="entry name" value="PUA domain-like"/>
    <property type="match status" value="1"/>
</dbReference>
<dbReference type="GO" id="GO:0070042">
    <property type="term" value="F:rRNA (uridine-N3-)-methyltransferase activity"/>
    <property type="evidence" value="ECO:0007669"/>
    <property type="project" value="TreeGrafter"/>
</dbReference>
<evidence type="ECO:0000256" key="12">
    <source>
        <dbReference type="PIRNR" id="PIRNR015601"/>
    </source>
</evidence>
<keyword evidence="8 12" id="KW-0808">Transferase</keyword>
<comment type="subcellular location">
    <subcellularLocation>
        <location evidence="1 12">Cytoplasm</location>
    </subcellularLocation>
</comment>
<dbReference type="SUPFAM" id="SSF75217">
    <property type="entry name" value="alpha/beta knot"/>
    <property type="match status" value="1"/>
</dbReference>
<dbReference type="Proteomes" id="UP000655830">
    <property type="component" value="Unassembled WGS sequence"/>
</dbReference>
<evidence type="ECO:0000256" key="7">
    <source>
        <dbReference type="ARBA" id="ARBA00022603"/>
    </source>
</evidence>
<dbReference type="AlphaFoldDB" id="A0A926IF15"/>
<dbReference type="NCBIfam" id="NF008692">
    <property type="entry name" value="PRK11713.1-5"/>
    <property type="match status" value="1"/>
</dbReference>
<keyword evidence="16" id="KW-1185">Reference proteome</keyword>
<keyword evidence="9 12" id="KW-0949">S-adenosyl-L-methionine</keyword>
<evidence type="ECO:0000259" key="14">
    <source>
        <dbReference type="Pfam" id="PF20260"/>
    </source>
</evidence>
<comment type="catalytic activity">
    <reaction evidence="11 12">
        <text>uridine(1498) in 16S rRNA + S-adenosyl-L-methionine = N(3)-methyluridine(1498) in 16S rRNA + S-adenosyl-L-homocysteine + H(+)</text>
        <dbReference type="Rhea" id="RHEA:42920"/>
        <dbReference type="Rhea" id="RHEA-COMP:10283"/>
        <dbReference type="Rhea" id="RHEA-COMP:10284"/>
        <dbReference type="ChEBI" id="CHEBI:15378"/>
        <dbReference type="ChEBI" id="CHEBI:57856"/>
        <dbReference type="ChEBI" id="CHEBI:59789"/>
        <dbReference type="ChEBI" id="CHEBI:65315"/>
        <dbReference type="ChEBI" id="CHEBI:74502"/>
        <dbReference type="EC" id="2.1.1.193"/>
    </reaction>
</comment>
<dbReference type="Gene3D" id="3.40.1280.10">
    <property type="match status" value="1"/>
</dbReference>
<evidence type="ECO:0000256" key="5">
    <source>
        <dbReference type="ARBA" id="ARBA00022490"/>
    </source>
</evidence>
<feature type="domain" description="Ribosomal RNA small subunit methyltransferase E PUA-like" evidence="14">
    <location>
        <begin position="18"/>
        <end position="63"/>
    </location>
</feature>
<name>A0A926IF15_9FIRM</name>
<gene>
    <name evidence="15" type="ORF">H8718_12625</name>
</gene>
<dbReference type="PANTHER" id="PTHR30027">
    <property type="entry name" value="RIBOSOMAL RNA SMALL SUBUNIT METHYLTRANSFERASE E"/>
    <property type="match status" value="1"/>
</dbReference>